<dbReference type="Proteomes" id="UP001065047">
    <property type="component" value="Unassembled WGS sequence"/>
</dbReference>
<evidence type="ECO:0000313" key="1">
    <source>
        <dbReference type="EMBL" id="GBQ75782.1"/>
    </source>
</evidence>
<accession>A0ABQ0PM92</accession>
<gene>
    <name evidence="1" type="ORF">AA14337_0324</name>
</gene>
<name>A0ABQ0PM92_9PROT</name>
<proteinExistence type="predicted"/>
<reference evidence="1" key="1">
    <citation type="submission" date="2013-04" db="EMBL/GenBank/DDBJ databases">
        <title>The genome sequencing project of 58 acetic acid bacteria.</title>
        <authorList>
            <person name="Okamoto-Kainuma A."/>
            <person name="Ishikawa M."/>
            <person name="Umino S."/>
            <person name="Koizumi Y."/>
            <person name="Shiwa Y."/>
            <person name="Yoshikawa H."/>
            <person name="Matsutani M."/>
            <person name="Matsushita K."/>
        </authorList>
    </citation>
    <scope>NUCLEOTIDE SEQUENCE</scope>
    <source>
        <strain evidence="1">DSM 14337</strain>
    </source>
</reference>
<organism evidence="1 2">
    <name type="scientific">Acetobacter malorum DSM 14337</name>
    <dbReference type="NCBI Taxonomy" id="1307910"/>
    <lineage>
        <taxon>Bacteria</taxon>
        <taxon>Pseudomonadati</taxon>
        <taxon>Pseudomonadota</taxon>
        <taxon>Alphaproteobacteria</taxon>
        <taxon>Acetobacterales</taxon>
        <taxon>Acetobacteraceae</taxon>
        <taxon>Acetobacter</taxon>
    </lineage>
</organism>
<evidence type="ECO:0000313" key="2">
    <source>
        <dbReference type="Proteomes" id="UP001065047"/>
    </source>
</evidence>
<comment type="caution">
    <text evidence="1">The sequence shown here is derived from an EMBL/GenBank/DDBJ whole genome shotgun (WGS) entry which is preliminary data.</text>
</comment>
<dbReference type="GeneID" id="29555830"/>
<sequence>MKDLSAASDFEEGTLANLRNPKLVLNDAQQMAALLCDMTNSRGEPLYETKALHWFTHRLLDRLDLLNALIGGCRPDPKFLQREGEPEA</sequence>
<keyword evidence="2" id="KW-1185">Reference proteome</keyword>
<protein>
    <submittedName>
        <fullName evidence="1">Uncharacterized protein</fullName>
    </submittedName>
</protein>
<dbReference type="EMBL" id="BAPF01000003">
    <property type="protein sequence ID" value="GBQ75782.1"/>
    <property type="molecule type" value="Genomic_DNA"/>
</dbReference>
<dbReference type="RefSeq" id="WP_061505429.1">
    <property type="nucleotide sequence ID" value="NZ_BAPF01000003.1"/>
</dbReference>